<dbReference type="PANTHER" id="PTHR46525">
    <property type="entry name" value="EMB|CAB72159.1"/>
    <property type="match status" value="1"/>
</dbReference>
<evidence type="ECO:0000313" key="4">
    <source>
        <dbReference type="Proteomes" id="UP001412067"/>
    </source>
</evidence>
<comment type="caution">
    <text evidence="3">The sequence shown here is derived from an EMBL/GenBank/DDBJ whole genome shotgun (WGS) entry which is preliminary data.</text>
</comment>
<reference evidence="3 4" key="1">
    <citation type="journal article" date="2022" name="Nat. Plants">
        <title>Genomes of leafy and leafless Platanthera orchids illuminate the evolution of mycoheterotrophy.</title>
        <authorList>
            <person name="Li M.H."/>
            <person name="Liu K.W."/>
            <person name="Li Z."/>
            <person name="Lu H.C."/>
            <person name="Ye Q.L."/>
            <person name="Zhang D."/>
            <person name="Wang J.Y."/>
            <person name="Li Y.F."/>
            <person name="Zhong Z.M."/>
            <person name="Liu X."/>
            <person name="Yu X."/>
            <person name="Liu D.K."/>
            <person name="Tu X.D."/>
            <person name="Liu B."/>
            <person name="Hao Y."/>
            <person name="Liao X.Y."/>
            <person name="Jiang Y.T."/>
            <person name="Sun W.H."/>
            <person name="Chen J."/>
            <person name="Chen Y.Q."/>
            <person name="Ai Y."/>
            <person name="Zhai J.W."/>
            <person name="Wu S.S."/>
            <person name="Zhou Z."/>
            <person name="Hsiao Y.Y."/>
            <person name="Wu W.L."/>
            <person name="Chen Y.Y."/>
            <person name="Lin Y.F."/>
            <person name="Hsu J.L."/>
            <person name="Li C.Y."/>
            <person name="Wang Z.W."/>
            <person name="Zhao X."/>
            <person name="Zhong W.Y."/>
            <person name="Ma X.K."/>
            <person name="Ma L."/>
            <person name="Huang J."/>
            <person name="Chen G.Z."/>
            <person name="Huang M.Z."/>
            <person name="Huang L."/>
            <person name="Peng D.H."/>
            <person name="Luo Y.B."/>
            <person name="Zou S.Q."/>
            <person name="Chen S.P."/>
            <person name="Lan S."/>
            <person name="Tsai W.C."/>
            <person name="Van de Peer Y."/>
            <person name="Liu Z.J."/>
        </authorList>
    </citation>
    <scope>NUCLEOTIDE SEQUENCE [LARGE SCALE GENOMIC DNA]</scope>
    <source>
        <strain evidence="3">Lor288</strain>
    </source>
</reference>
<protein>
    <recommendedName>
        <fullName evidence="5">Senescence regulator</fullName>
    </recommendedName>
</protein>
<proteinExistence type="inferred from homology"/>
<gene>
    <name evidence="3" type="ORF">KSP40_PGU010326</name>
</gene>
<dbReference type="Proteomes" id="UP001412067">
    <property type="component" value="Unassembled WGS sequence"/>
</dbReference>
<dbReference type="InterPro" id="IPR007608">
    <property type="entry name" value="Senescence_reg_S40"/>
</dbReference>
<evidence type="ECO:0000256" key="1">
    <source>
        <dbReference type="ARBA" id="ARBA00034773"/>
    </source>
</evidence>
<evidence type="ECO:0000313" key="3">
    <source>
        <dbReference type="EMBL" id="KAK8953505.1"/>
    </source>
</evidence>
<evidence type="ECO:0000256" key="2">
    <source>
        <dbReference type="SAM" id="MobiDB-lite"/>
    </source>
</evidence>
<sequence length="140" mass="15147">MAASREAYRFFTSTPSAEVVLGEDFDESDIWGITPADHRMSIPPPCGPARKNTENGDLGAGAAAGSLPVSIPDWSRSNGGRNFCKDDGSDEEAMVIPPHELLGRNRTASFSVHEGIGRTLKGRDLSRVRDSIMLRIGFQD</sequence>
<name>A0ABR2LX98_9ASPA</name>
<organism evidence="3 4">
    <name type="scientific">Platanthera guangdongensis</name>
    <dbReference type="NCBI Taxonomy" id="2320717"/>
    <lineage>
        <taxon>Eukaryota</taxon>
        <taxon>Viridiplantae</taxon>
        <taxon>Streptophyta</taxon>
        <taxon>Embryophyta</taxon>
        <taxon>Tracheophyta</taxon>
        <taxon>Spermatophyta</taxon>
        <taxon>Magnoliopsida</taxon>
        <taxon>Liliopsida</taxon>
        <taxon>Asparagales</taxon>
        <taxon>Orchidaceae</taxon>
        <taxon>Orchidoideae</taxon>
        <taxon>Orchideae</taxon>
        <taxon>Orchidinae</taxon>
        <taxon>Platanthera</taxon>
    </lineage>
</organism>
<dbReference type="Pfam" id="PF04520">
    <property type="entry name" value="Senescence_reg"/>
    <property type="match status" value="1"/>
</dbReference>
<feature type="region of interest" description="Disordered" evidence="2">
    <location>
        <begin position="36"/>
        <end position="59"/>
    </location>
</feature>
<keyword evidence="4" id="KW-1185">Reference proteome</keyword>
<accession>A0ABR2LX98</accession>
<dbReference type="PANTHER" id="PTHR46525:SF2">
    <property type="entry name" value="EMB|CAB72159.1"/>
    <property type="match status" value="1"/>
</dbReference>
<comment type="similarity">
    <text evidence="1">Belongs to the senescence regulator S40 family.</text>
</comment>
<evidence type="ECO:0008006" key="5">
    <source>
        <dbReference type="Google" id="ProtNLM"/>
    </source>
</evidence>
<dbReference type="EMBL" id="JBBWWR010000014">
    <property type="protein sequence ID" value="KAK8953505.1"/>
    <property type="molecule type" value="Genomic_DNA"/>
</dbReference>